<dbReference type="Pfam" id="PF00106">
    <property type="entry name" value="adh_short"/>
    <property type="match status" value="1"/>
</dbReference>
<dbReference type="PRINTS" id="PR00081">
    <property type="entry name" value="GDHRDH"/>
</dbReference>
<dbReference type="EMBL" id="JAGPXD010000001">
    <property type="protein sequence ID" value="KAH7377084.1"/>
    <property type="molecule type" value="Genomic_DNA"/>
</dbReference>
<evidence type="ECO:0000256" key="1">
    <source>
        <dbReference type="ARBA" id="ARBA00006484"/>
    </source>
</evidence>
<dbReference type="InterPro" id="IPR036291">
    <property type="entry name" value="NAD(P)-bd_dom_sf"/>
</dbReference>
<reference evidence="3" key="1">
    <citation type="journal article" date="2021" name="Nat. Commun.">
        <title>Genetic determinants of endophytism in the Arabidopsis root mycobiome.</title>
        <authorList>
            <person name="Mesny F."/>
            <person name="Miyauchi S."/>
            <person name="Thiergart T."/>
            <person name="Pickel B."/>
            <person name="Atanasova L."/>
            <person name="Karlsson M."/>
            <person name="Huettel B."/>
            <person name="Barry K.W."/>
            <person name="Haridas S."/>
            <person name="Chen C."/>
            <person name="Bauer D."/>
            <person name="Andreopoulos W."/>
            <person name="Pangilinan J."/>
            <person name="LaButti K."/>
            <person name="Riley R."/>
            <person name="Lipzen A."/>
            <person name="Clum A."/>
            <person name="Drula E."/>
            <person name="Henrissat B."/>
            <person name="Kohler A."/>
            <person name="Grigoriev I.V."/>
            <person name="Martin F.M."/>
            <person name="Hacquard S."/>
        </authorList>
    </citation>
    <scope>NUCLEOTIDE SEQUENCE</scope>
    <source>
        <strain evidence="3">MPI-CAGE-AT-0016</strain>
    </source>
</reference>
<comment type="similarity">
    <text evidence="1">Belongs to the short-chain dehydrogenases/reductases (SDR) family.</text>
</comment>
<dbReference type="AlphaFoldDB" id="A0A8K0TUJ7"/>
<proteinExistence type="inferred from homology"/>
<organism evidence="3 4">
    <name type="scientific">Plectosphaerella cucumerina</name>
    <dbReference type="NCBI Taxonomy" id="40658"/>
    <lineage>
        <taxon>Eukaryota</taxon>
        <taxon>Fungi</taxon>
        <taxon>Dikarya</taxon>
        <taxon>Ascomycota</taxon>
        <taxon>Pezizomycotina</taxon>
        <taxon>Sordariomycetes</taxon>
        <taxon>Hypocreomycetidae</taxon>
        <taxon>Glomerellales</taxon>
        <taxon>Plectosphaerellaceae</taxon>
        <taxon>Plectosphaerella</taxon>
    </lineage>
</organism>
<dbReference type="OrthoDB" id="191139at2759"/>
<dbReference type="InterPro" id="IPR002347">
    <property type="entry name" value="SDR_fam"/>
</dbReference>
<name>A0A8K0TUJ7_9PEZI</name>
<keyword evidence="2" id="KW-0560">Oxidoreductase</keyword>
<evidence type="ECO:0000256" key="2">
    <source>
        <dbReference type="ARBA" id="ARBA00023002"/>
    </source>
</evidence>
<dbReference type="Gene3D" id="3.40.50.720">
    <property type="entry name" value="NAD(P)-binding Rossmann-like Domain"/>
    <property type="match status" value="1"/>
</dbReference>
<dbReference type="GO" id="GO:0016491">
    <property type="term" value="F:oxidoreductase activity"/>
    <property type="evidence" value="ECO:0007669"/>
    <property type="project" value="UniProtKB-KW"/>
</dbReference>
<accession>A0A8K0TUJ7</accession>
<evidence type="ECO:0000313" key="4">
    <source>
        <dbReference type="Proteomes" id="UP000813385"/>
    </source>
</evidence>
<sequence length="334" mass="35360">MSRYASTFTSPNGPGDARPTALQVVKDEDLLGKLAGKTALVTGANQGIGLETARALHATGATVFITARDAAKGKAAVESITSGEGASGAPVHFIEMELDSLASVRAAAAAFLAQSSTLNILINNAGIMAVPEAKTVDGFERQFGTNHLGHFLLFQLLKPALLAGSTPTLPSRVVSVSSSVHRAGPVRLHDLAFEKEPYEPWLAYGQSKTANIYLSNEIERRYGSKGLHAIAVHPGLIQTNLATHAVLGDVDYTPDMLLQFKSVAQGAATSIVAALAKEWEGKGGVYLRNCAQEGPQKEGEFWGLSDVGHAPWAFDQAAAAELWDISNKLVDFRE</sequence>
<keyword evidence="4" id="KW-1185">Reference proteome</keyword>
<dbReference type="Proteomes" id="UP000813385">
    <property type="component" value="Unassembled WGS sequence"/>
</dbReference>
<dbReference type="PANTHER" id="PTHR24320">
    <property type="entry name" value="RETINOL DEHYDROGENASE"/>
    <property type="match status" value="1"/>
</dbReference>
<dbReference type="SUPFAM" id="SSF51735">
    <property type="entry name" value="NAD(P)-binding Rossmann-fold domains"/>
    <property type="match status" value="1"/>
</dbReference>
<comment type="caution">
    <text evidence="3">The sequence shown here is derived from an EMBL/GenBank/DDBJ whole genome shotgun (WGS) entry which is preliminary data.</text>
</comment>
<dbReference type="PANTHER" id="PTHR24320:SF272">
    <property type="entry name" value="NAD(P)-BINDING ROSSMANN-FOLD SUPERFAMILY PROTEIN"/>
    <property type="match status" value="1"/>
</dbReference>
<gene>
    <name evidence="3" type="ORF">B0T11DRAFT_347429</name>
</gene>
<evidence type="ECO:0000313" key="3">
    <source>
        <dbReference type="EMBL" id="KAH7377084.1"/>
    </source>
</evidence>
<protein>
    <submittedName>
        <fullName evidence="3">WW domain-containing oxidoreductase</fullName>
    </submittedName>
</protein>